<dbReference type="Proteomes" id="UP000324832">
    <property type="component" value="Unassembled WGS sequence"/>
</dbReference>
<dbReference type="InterPro" id="IPR057251">
    <property type="entry name" value="FP_C"/>
</dbReference>
<evidence type="ECO:0000256" key="3">
    <source>
        <dbReference type="SAM" id="Coils"/>
    </source>
</evidence>
<accession>A0A5E4R531</accession>
<evidence type="ECO:0000256" key="2">
    <source>
        <dbReference type="ARBA" id="ARBA00022833"/>
    </source>
</evidence>
<keyword evidence="2" id="KW-0862">Zinc</keyword>
<feature type="coiled-coil region" evidence="3">
    <location>
        <begin position="67"/>
        <end position="101"/>
    </location>
</feature>
<evidence type="ECO:0000313" key="5">
    <source>
        <dbReference type="EMBL" id="VVD05654.1"/>
    </source>
</evidence>
<dbReference type="SUPFAM" id="SSF57889">
    <property type="entry name" value="Cysteine-rich domain"/>
    <property type="match status" value="1"/>
</dbReference>
<evidence type="ECO:0000313" key="6">
    <source>
        <dbReference type="Proteomes" id="UP000324832"/>
    </source>
</evidence>
<reference evidence="5 6" key="1">
    <citation type="submission" date="2017-07" db="EMBL/GenBank/DDBJ databases">
        <authorList>
            <person name="Talla V."/>
            <person name="Backstrom N."/>
        </authorList>
    </citation>
    <scope>NUCLEOTIDE SEQUENCE [LARGE SCALE GENOMIC DNA]</scope>
</reference>
<dbReference type="Pfam" id="PF25298">
    <property type="entry name" value="Baculo_FP_2nd"/>
    <property type="match status" value="1"/>
</dbReference>
<sequence>MVNYKCSSCGKFLSTADGARCISCNSLCHKQCSLNLSPNAKQAKWQCKTCQSKTVEALNSENACMEAEQQKDDSSVLAREMRLLREEISAFRSELSRLTNVVDDCCKRLDGVEARISKLEQHTSNETQSAVSVSVENLQRRLNECEQEGLLNDLDITGIPENSGENTVHLVLTLAQKIGVDMDESDIAARVRRGVDTSGIVAQVPTRRVYVNERLTQYNRFLFYLARQQGNEKKWRFIWTRGGRVYVRRDSKAKSFNIRSEEDISKVFGCSPV</sequence>
<dbReference type="InterPro" id="IPR046349">
    <property type="entry name" value="C1-like_sf"/>
</dbReference>
<dbReference type="InterPro" id="IPR002219">
    <property type="entry name" value="PKC_DAG/PE"/>
</dbReference>
<dbReference type="AlphaFoldDB" id="A0A5E4R531"/>
<keyword evidence="1" id="KW-0479">Metal-binding</keyword>
<dbReference type="EMBL" id="FZQP02007003">
    <property type="protein sequence ID" value="VVD05654.1"/>
    <property type="molecule type" value="Genomic_DNA"/>
</dbReference>
<gene>
    <name evidence="5" type="ORF">LSINAPIS_LOCUS15147</name>
</gene>
<proteinExistence type="predicted"/>
<name>A0A5E4R531_9NEOP</name>
<keyword evidence="6" id="KW-1185">Reference proteome</keyword>
<evidence type="ECO:0000256" key="1">
    <source>
        <dbReference type="ARBA" id="ARBA00022723"/>
    </source>
</evidence>
<evidence type="ECO:0000259" key="4">
    <source>
        <dbReference type="PROSITE" id="PS50081"/>
    </source>
</evidence>
<feature type="domain" description="Phorbol-ester/DAG-type" evidence="4">
    <location>
        <begin position="1"/>
        <end position="47"/>
    </location>
</feature>
<keyword evidence="3" id="KW-0175">Coiled coil</keyword>
<organism evidence="5 6">
    <name type="scientific">Leptidea sinapis</name>
    <dbReference type="NCBI Taxonomy" id="189913"/>
    <lineage>
        <taxon>Eukaryota</taxon>
        <taxon>Metazoa</taxon>
        <taxon>Ecdysozoa</taxon>
        <taxon>Arthropoda</taxon>
        <taxon>Hexapoda</taxon>
        <taxon>Insecta</taxon>
        <taxon>Pterygota</taxon>
        <taxon>Neoptera</taxon>
        <taxon>Endopterygota</taxon>
        <taxon>Lepidoptera</taxon>
        <taxon>Glossata</taxon>
        <taxon>Ditrysia</taxon>
        <taxon>Papilionoidea</taxon>
        <taxon>Pieridae</taxon>
        <taxon>Dismorphiinae</taxon>
        <taxon>Leptidea</taxon>
    </lineage>
</organism>
<dbReference type="PROSITE" id="PS50081">
    <property type="entry name" value="ZF_DAG_PE_2"/>
    <property type="match status" value="1"/>
</dbReference>
<protein>
    <recommendedName>
        <fullName evidence="4">Phorbol-ester/DAG-type domain-containing protein</fullName>
    </recommendedName>
</protein>
<dbReference type="GO" id="GO:0046872">
    <property type="term" value="F:metal ion binding"/>
    <property type="evidence" value="ECO:0007669"/>
    <property type="project" value="UniProtKB-KW"/>
</dbReference>